<keyword evidence="3 6" id="KW-1133">Transmembrane helix</keyword>
<keyword evidence="9" id="KW-1185">Reference proteome</keyword>
<dbReference type="Proteomes" id="UP000727907">
    <property type="component" value="Unassembled WGS sequence"/>
</dbReference>
<dbReference type="RefSeq" id="WP_216957493.1">
    <property type="nucleotide sequence ID" value="NZ_JAHOPB010000001.1"/>
</dbReference>
<evidence type="ECO:0000256" key="1">
    <source>
        <dbReference type="ARBA" id="ARBA00004370"/>
    </source>
</evidence>
<proteinExistence type="predicted"/>
<dbReference type="PIRSF" id="PIRSF031802">
    <property type="entry name" value="UCP031802"/>
    <property type="match status" value="1"/>
</dbReference>
<keyword evidence="2 6" id="KW-0812">Transmembrane</keyword>
<dbReference type="InterPro" id="IPR010817">
    <property type="entry name" value="HemY_N"/>
</dbReference>
<comment type="caution">
    <text evidence="8">The sequence shown here is derived from an EMBL/GenBank/DDBJ whole genome shotgun (WGS) entry which is preliminary data.</text>
</comment>
<feature type="transmembrane region" description="Helical" evidence="6">
    <location>
        <begin position="45"/>
        <end position="64"/>
    </location>
</feature>
<evidence type="ECO:0000256" key="6">
    <source>
        <dbReference type="SAM" id="Phobius"/>
    </source>
</evidence>
<gene>
    <name evidence="8" type="ORF">KQ910_05645</name>
</gene>
<dbReference type="EMBL" id="JAHOPB010000001">
    <property type="protein sequence ID" value="MBU8873236.1"/>
    <property type="molecule type" value="Genomic_DNA"/>
</dbReference>
<dbReference type="InterPro" id="IPR016982">
    <property type="entry name" value="Mms48"/>
</dbReference>
<evidence type="ECO:0000313" key="8">
    <source>
        <dbReference type="EMBL" id="MBU8873236.1"/>
    </source>
</evidence>
<comment type="subcellular location">
    <subcellularLocation>
        <location evidence="1">Membrane</location>
    </subcellularLocation>
</comment>
<evidence type="ECO:0000256" key="4">
    <source>
        <dbReference type="ARBA" id="ARBA00023136"/>
    </source>
</evidence>
<evidence type="ECO:0000256" key="5">
    <source>
        <dbReference type="SAM" id="MobiDB-lite"/>
    </source>
</evidence>
<organism evidence="8 9">
    <name type="scientific">Reyranella humidisoli</name>
    <dbReference type="NCBI Taxonomy" id="2849149"/>
    <lineage>
        <taxon>Bacteria</taxon>
        <taxon>Pseudomonadati</taxon>
        <taxon>Pseudomonadota</taxon>
        <taxon>Alphaproteobacteria</taxon>
        <taxon>Hyphomicrobiales</taxon>
        <taxon>Reyranellaceae</taxon>
        <taxon>Reyranella</taxon>
    </lineage>
</organism>
<name>A0ABS6IF58_9HYPH</name>
<evidence type="ECO:0000313" key="9">
    <source>
        <dbReference type="Proteomes" id="UP000727907"/>
    </source>
</evidence>
<reference evidence="8 9" key="1">
    <citation type="submission" date="2021-06" db="EMBL/GenBank/DDBJ databases">
        <authorList>
            <person name="Lee D.H."/>
        </authorList>
    </citation>
    <scope>NUCLEOTIDE SEQUENCE [LARGE SCALE GENOMIC DNA]</scope>
    <source>
        <strain evidence="8 9">MMS21-HV4-11</strain>
    </source>
</reference>
<protein>
    <submittedName>
        <fullName evidence="8">Tetratricopeptide repeat protein</fullName>
    </submittedName>
</protein>
<evidence type="ECO:0000259" key="7">
    <source>
        <dbReference type="Pfam" id="PF07219"/>
    </source>
</evidence>
<feature type="domain" description="HemY N-terminal" evidence="7">
    <location>
        <begin position="28"/>
        <end position="134"/>
    </location>
</feature>
<keyword evidence="4 6" id="KW-0472">Membrane</keyword>
<evidence type="ECO:0000256" key="3">
    <source>
        <dbReference type="ARBA" id="ARBA00022989"/>
    </source>
</evidence>
<accession>A0ABS6IF58</accession>
<sequence>MTMLRTIIWFVVAIAAMLGAVWLAERPGIVTAEFRGWRLDTSFGVLLISVVVLILVGIAGWLLYRWIVGAPGALLDGWGESRRRRGYRELTQGLAAVAAGDGVEAQKHARKAEQLLSEPALTLLLSAQAAQLNGDRDGARRAFSAMLDDDQMAFLGLRGLIGQSLRDGDQAQALAYAERAFRLRPQTPWVVHSLFDMQAQVGQWKAAQETLESGIRRKVVTADKGRTLKALLEVERSREAEREGRASDALALAREAFGLAPERIAVTQRLAELQLKAGDAKKAMKTVERGWSVAPHPDLVGLYLEASGETEALKRVGIVRRLAQQNPGDIESHLALAQASLDAGLWGEARRHLDTAAGTNPPTRVCRLMAEVEEREQTGPEKVRAWLSRAADAPADRAWRCTSCGAHHEAWRPVCESCGAFGTLQWRAPGTFGQILPPEATPGEALPTSPAGTNLPVPATNNSTR</sequence>
<feature type="transmembrane region" description="Helical" evidence="6">
    <location>
        <begin position="6"/>
        <end position="24"/>
    </location>
</feature>
<dbReference type="Pfam" id="PF07219">
    <property type="entry name" value="HemY_N"/>
    <property type="match status" value="1"/>
</dbReference>
<feature type="region of interest" description="Disordered" evidence="5">
    <location>
        <begin position="437"/>
        <end position="465"/>
    </location>
</feature>
<evidence type="ECO:0000256" key="2">
    <source>
        <dbReference type="ARBA" id="ARBA00022692"/>
    </source>
</evidence>
<dbReference type="Pfam" id="PF14559">
    <property type="entry name" value="TPR_19"/>
    <property type="match status" value="1"/>
</dbReference>